<dbReference type="KEGG" id="kcm:ABWK59_20815"/>
<keyword evidence="2" id="KW-0472">Membrane</keyword>
<dbReference type="InterPro" id="IPR000045">
    <property type="entry name" value="Prepilin_IV_endopep_pep"/>
</dbReference>
<dbReference type="PANTHER" id="PTHR30487">
    <property type="entry name" value="TYPE 4 PREPILIN-LIKE PROTEINS LEADER PEPTIDE-PROCESSING ENZYME"/>
    <property type="match status" value="1"/>
</dbReference>
<feature type="transmembrane region" description="Helical" evidence="2">
    <location>
        <begin position="66"/>
        <end position="99"/>
    </location>
</feature>
<dbReference type="GO" id="GO:0005886">
    <property type="term" value="C:plasma membrane"/>
    <property type="evidence" value="ECO:0007669"/>
    <property type="project" value="TreeGrafter"/>
</dbReference>
<dbReference type="AlphaFoldDB" id="A0AAU8K0W5"/>
<sequence>MIGALAGAVLGLAAAPVLRAAATRYAVPYGEPPRVCCAGVRPLPPSGRCSGCGERGGPRPGSVELVAAAVGAALGAVASWPAGAVLVWAGLLGVVLGFVDAAVHRLPDALTLSLAAGTAVLLLAVEHRGEVLLRCLLAAAVLGLVYGGLALLVPIGLGDAKLAPALGALLGWYGWDAVLRGQLYAVLLAGGWAVVLLATRRAGRGDALPFGPFLLAGALLAVAAG</sequence>
<organism evidence="5">
    <name type="scientific">Kitasatospora camelliae</name>
    <dbReference type="NCBI Taxonomy" id="3156397"/>
    <lineage>
        <taxon>Bacteria</taxon>
        <taxon>Bacillati</taxon>
        <taxon>Actinomycetota</taxon>
        <taxon>Actinomycetes</taxon>
        <taxon>Kitasatosporales</taxon>
        <taxon>Streptomycetaceae</taxon>
        <taxon>Kitasatospora</taxon>
    </lineage>
</organism>
<accession>A0AAU8K0W5</accession>
<feature type="chain" id="PRO_5043919289" evidence="3">
    <location>
        <begin position="21"/>
        <end position="225"/>
    </location>
</feature>
<feature type="domain" description="Prepilin type IV endopeptidase peptidase" evidence="4">
    <location>
        <begin position="93"/>
        <end position="190"/>
    </location>
</feature>
<dbReference type="Gene3D" id="1.20.120.1220">
    <property type="match status" value="1"/>
</dbReference>
<protein>
    <submittedName>
        <fullName evidence="5">A24 family peptidase</fullName>
        <ecNumber evidence="5">3.4.23.-</ecNumber>
    </submittedName>
</protein>
<evidence type="ECO:0000256" key="3">
    <source>
        <dbReference type="SAM" id="SignalP"/>
    </source>
</evidence>
<dbReference type="RefSeq" id="WP_354642120.1">
    <property type="nucleotide sequence ID" value="NZ_CP159872.1"/>
</dbReference>
<gene>
    <name evidence="5" type="ORF">ABWK59_20815</name>
</gene>
<feature type="transmembrane region" description="Helical" evidence="2">
    <location>
        <begin position="131"/>
        <end position="153"/>
    </location>
</feature>
<comment type="similarity">
    <text evidence="1">Belongs to the peptidase A24 family.</text>
</comment>
<dbReference type="EMBL" id="CP159872">
    <property type="protein sequence ID" value="XCM81183.1"/>
    <property type="molecule type" value="Genomic_DNA"/>
</dbReference>
<dbReference type="GO" id="GO:0004190">
    <property type="term" value="F:aspartic-type endopeptidase activity"/>
    <property type="evidence" value="ECO:0007669"/>
    <property type="project" value="InterPro"/>
</dbReference>
<feature type="signal peptide" evidence="3">
    <location>
        <begin position="1"/>
        <end position="20"/>
    </location>
</feature>
<evidence type="ECO:0000256" key="1">
    <source>
        <dbReference type="ARBA" id="ARBA00005801"/>
    </source>
</evidence>
<dbReference type="EC" id="3.4.23.-" evidence="5"/>
<proteinExistence type="inferred from homology"/>
<name>A0AAU8K0W5_9ACTN</name>
<evidence type="ECO:0000259" key="4">
    <source>
        <dbReference type="Pfam" id="PF01478"/>
    </source>
</evidence>
<dbReference type="GO" id="GO:0006465">
    <property type="term" value="P:signal peptide processing"/>
    <property type="evidence" value="ECO:0007669"/>
    <property type="project" value="TreeGrafter"/>
</dbReference>
<keyword evidence="3" id="KW-0732">Signal</keyword>
<reference evidence="5" key="1">
    <citation type="submission" date="2024-06" db="EMBL/GenBank/DDBJ databases">
        <title>The genome sequences of Kitasatospora sp. strain HUAS MG31.</title>
        <authorList>
            <person name="Mo P."/>
        </authorList>
    </citation>
    <scope>NUCLEOTIDE SEQUENCE</scope>
    <source>
        <strain evidence="5">HUAS MG31</strain>
    </source>
</reference>
<feature type="transmembrane region" description="Helical" evidence="2">
    <location>
        <begin position="106"/>
        <end position="125"/>
    </location>
</feature>
<feature type="transmembrane region" description="Helical" evidence="2">
    <location>
        <begin position="181"/>
        <end position="199"/>
    </location>
</feature>
<feature type="transmembrane region" description="Helical" evidence="2">
    <location>
        <begin position="206"/>
        <end position="224"/>
    </location>
</feature>
<keyword evidence="5" id="KW-0378">Hydrolase</keyword>
<evidence type="ECO:0000313" key="5">
    <source>
        <dbReference type="EMBL" id="XCM81183.1"/>
    </source>
</evidence>
<dbReference type="PANTHER" id="PTHR30487:SF0">
    <property type="entry name" value="PREPILIN LEADER PEPTIDASE_N-METHYLTRANSFERASE-RELATED"/>
    <property type="match status" value="1"/>
</dbReference>
<keyword evidence="2" id="KW-1133">Transmembrane helix</keyword>
<evidence type="ECO:0000256" key="2">
    <source>
        <dbReference type="SAM" id="Phobius"/>
    </source>
</evidence>
<dbReference type="InterPro" id="IPR050882">
    <property type="entry name" value="Prepilin_peptidase/N-MTase"/>
</dbReference>
<keyword evidence="2" id="KW-0812">Transmembrane</keyword>
<dbReference type="Pfam" id="PF01478">
    <property type="entry name" value="Peptidase_A24"/>
    <property type="match status" value="1"/>
</dbReference>